<dbReference type="AlphaFoldDB" id="A0A078KMB8"/>
<dbReference type="STRING" id="29343.CCDG5_0475"/>
<dbReference type="PANTHER" id="PTHR33392">
    <property type="entry name" value="POLYISOPRENYL-TEICHOIC ACID--PEPTIDOGLYCAN TEICHOIC ACID TRANSFERASE TAGU"/>
    <property type="match status" value="1"/>
</dbReference>
<evidence type="ECO:0000256" key="1">
    <source>
        <dbReference type="ARBA" id="ARBA00006068"/>
    </source>
</evidence>
<name>A0A078KMB8_9FIRM</name>
<dbReference type="InterPro" id="IPR004474">
    <property type="entry name" value="LytR_CpsA_psr"/>
</dbReference>
<protein>
    <submittedName>
        <fullName evidence="3">Putative secreted protein</fullName>
    </submittedName>
</protein>
<accession>A0A078KMB8</accession>
<dbReference type="EMBL" id="LM995447">
    <property type="protein sequence ID" value="CDZ23613.1"/>
    <property type="molecule type" value="Genomic_DNA"/>
</dbReference>
<evidence type="ECO:0000313" key="3">
    <source>
        <dbReference type="EMBL" id="CDZ23613.1"/>
    </source>
</evidence>
<evidence type="ECO:0000313" key="4">
    <source>
        <dbReference type="Proteomes" id="UP000032431"/>
    </source>
</evidence>
<dbReference type="PANTHER" id="PTHR33392:SF6">
    <property type="entry name" value="POLYISOPRENYL-TEICHOIC ACID--PEPTIDOGLYCAN TEICHOIC ACID TRANSFERASE TAGU"/>
    <property type="match status" value="1"/>
</dbReference>
<proteinExistence type="inferred from homology"/>
<dbReference type="NCBIfam" id="TIGR00350">
    <property type="entry name" value="lytR_cpsA_psr"/>
    <property type="match status" value="1"/>
</dbReference>
<dbReference type="Proteomes" id="UP000032431">
    <property type="component" value="Chromosome I"/>
</dbReference>
<dbReference type="Gene3D" id="3.40.630.190">
    <property type="entry name" value="LCP protein"/>
    <property type="match status" value="1"/>
</dbReference>
<dbReference type="PATRIC" id="fig|29343.3.peg.498"/>
<dbReference type="KEGG" id="ccel:CCDG5_0475"/>
<dbReference type="HOGENOM" id="CLU_016455_5_2_9"/>
<reference evidence="4" key="1">
    <citation type="submission" date="2014-07" db="EMBL/GenBank/DDBJ databases">
        <authorList>
            <person name="Wibberg D."/>
        </authorList>
    </citation>
    <scope>NUCLEOTIDE SEQUENCE [LARGE SCALE GENOMIC DNA]</scope>
    <source>
        <strain evidence="4">DG5</strain>
    </source>
</reference>
<dbReference type="Pfam" id="PF03816">
    <property type="entry name" value="LytR_cpsA_psr"/>
    <property type="match status" value="1"/>
</dbReference>
<comment type="similarity">
    <text evidence="1">Belongs to the LytR/CpsA/Psr (LCP) family.</text>
</comment>
<evidence type="ECO:0000259" key="2">
    <source>
        <dbReference type="Pfam" id="PF03816"/>
    </source>
</evidence>
<gene>
    <name evidence="3" type="ORF">CCDG5_0475</name>
</gene>
<feature type="domain" description="Cell envelope-related transcriptional attenuator" evidence="2">
    <location>
        <begin position="72"/>
        <end position="224"/>
    </location>
</feature>
<dbReference type="InterPro" id="IPR050922">
    <property type="entry name" value="LytR/CpsA/Psr_CW_biosynth"/>
</dbReference>
<sequence>MKHQGALKRGILIFVIVATFITVAAAAGTAALKNWRPLKEKGSAPETASKTSSTEDFSNFLLCGIDNTNSLTDVIMVANFDSKNHKLTLLQIPRDTYVSGDVPSHKYNAVYSHHDKNVSGMETLKAQIENDFGITIDHYAAVTTKGFRKIVDAVGGVDIDVPINMNYDDDEQDLHIHLKKGLQHLNGAKAEQFVRYRKGWSQGDLGRLNAQRIFLAALMQKIKSMSAWEIGTKIVPVVSAPNFLTDLSGYQMLEFYNLAKDINLSDAAVYTMPGEPFSLDGVDYYSVHKDELLEILNAHFVPEGTELSIYDLKIVQMADSVKTDNNADDFENILSGNR</sequence>
<organism evidence="3 4">
    <name type="scientific">[Clostridium] cellulosi</name>
    <dbReference type="NCBI Taxonomy" id="29343"/>
    <lineage>
        <taxon>Bacteria</taxon>
        <taxon>Bacillati</taxon>
        <taxon>Bacillota</taxon>
        <taxon>Clostridia</taxon>
        <taxon>Eubacteriales</taxon>
        <taxon>Oscillospiraceae</taxon>
        <taxon>Oscillospiraceae incertae sedis</taxon>
    </lineage>
</organism>
<keyword evidence="4" id="KW-1185">Reference proteome</keyword>
<dbReference type="OrthoDB" id="9782542at2"/>